<sequence>MAPVQGRYRHCARRLHRQRRSFRSAVRTQPGLATPLRGVGGLAWASYSRRSRAFVFFEMVGEEPLHGATEVCAKVRPSRHLYASKKR</sequence>
<gene>
    <name evidence="1" type="ORF">VNO80_10442</name>
</gene>
<dbReference type="EMBL" id="JAYMYR010000004">
    <property type="protein sequence ID" value="KAK7368417.1"/>
    <property type="molecule type" value="Genomic_DNA"/>
</dbReference>
<name>A0AAN9RDU7_PHACN</name>
<reference evidence="1 2" key="1">
    <citation type="submission" date="2024-01" db="EMBL/GenBank/DDBJ databases">
        <title>The genomes of 5 underutilized Papilionoideae crops provide insights into root nodulation and disease resistanc.</title>
        <authorList>
            <person name="Jiang F."/>
        </authorList>
    </citation>
    <scope>NUCLEOTIDE SEQUENCE [LARGE SCALE GENOMIC DNA]</scope>
    <source>
        <strain evidence="1">JINMINGXINNONG_FW02</strain>
        <tissue evidence="1">Leaves</tissue>
    </source>
</reference>
<proteinExistence type="predicted"/>
<dbReference type="AlphaFoldDB" id="A0AAN9RDU7"/>
<dbReference type="Proteomes" id="UP001374584">
    <property type="component" value="Unassembled WGS sequence"/>
</dbReference>
<evidence type="ECO:0000313" key="1">
    <source>
        <dbReference type="EMBL" id="KAK7368417.1"/>
    </source>
</evidence>
<evidence type="ECO:0000313" key="2">
    <source>
        <dbReference type="Proteomes" id="UP001374584"/>
    </source>
</evidence>
<keyword evidence="2" id="KW-1185">Reference proteome</keyword>
<comment type="caution">
    <text evidence="1">The sequence shown here is derived from an EMBL/GenBank/DDBJ whole genome shotgun (WGS) entry which is preliminary data.</text>
</comment>
<organism evidence="1 2">
    <name type="scientific">Phaseolus coccineus</name>
    <name type="common">Scarlet runner bean</name>
    <name type="synonym">Phaseolus multiflorus</name>
    <dbReference type="NCBI Taxonomy" id="3886"/>
    <lineage>
        <taxon>Eukaryota</taxon>
        <taxon>Viridiplantae</taxon>
        <taxon>Streptophyta</taxon>
        <taxon>Embryophyta</taxon>
        <taxon>Tracheophyta</taxon>
        <taxon>Spermatophyta</taxon>
        <taxon>Magnoliopsida</taxon>
        <taxon>eudicotyledons</taxon>
        <taxon>Gunneridae</taxon>
        <taxon>Pentapetalae</taxon>
        <taxon>rosids</taxon>
        <taxon>fabids</taxon>
        <taxon>Fabales</taxon>
        <taxon>Fabaceae</taxon>
        <taxon>Papilionoideae</taxon>
        <taxon>50 kb inversion clade</taxon>
        <taxon>NPAAA clade</taxon>
        <taxon>indigoferoid/millettioid clade</taxon>
        <taxon>Phaseoleae</taxon>
        <taxon>Phaseolus</taxon>
    </lineage>
</organism>
<accession>A0AAN9RDU7</accession>
<protein>
    <submittedName>
        <fullName evidence="1">Uncharacterized protein</fullName>
    </submittedName>
</protein>